<evidence type="ECO:0000313" key="1">
    <source>
        <dbReference type="Proteomes" id="UP000095283"/>
    </source>
</evidence>
<dbReference type="Proteomes" id="UP000095283">
    <property type="component" value="Unplaced"/>
</dbReference>
<evidence type="ECO:0000313" key="2">
    <source>
        <dbReference type="WBParaSite" id="Hba_05509"/>
    </source>
</evidence>
<reference evidence="2" key="1">
    <citation type="submission" date="2016-11" db="UniProtKB">
        <authorList>
            <consortium name="WormBaseParasite"/>
        </authorList>
    </citation>
    <scope>IDENTIFICATION</scope>
</reference>
<organism evidence="1 2">
    <name type="scientific">Heterorhabditis bacteriophora</name>
    <name type="common">Entomopathogenic nematode worm</name>
    <dbReference type="NCBI Taxonomy" id="37862"/>
    <lineage>
        <taxon>Eukaryota</taxon>
        <taxon>Metazoa</taxon>
        <taxon>Ecdysozoa</taxon>
        <taxon>Nematoda</taxon>
        <taxon>Chromadorea</taxon>
        <taxon>Rhabditida</taxon>
        <taxon>Rhabditina</taxon>
        <taxon>Rhabditomorpha</taxon>
        <taxon>Strongyloidea</taxon>
        <taxon>Heterorhabditidae</taxon>
        <taxon>Heterorhabditis</taxon>
    </lineage>
</organism>
<keyword evidence="1" id="KW-1185">Reference proteome</keyword>
<sequence length="239" mass="28355">MPLIFTLLGIAMIIENYINNRNTLYFKYELNIPKRGKVKNVYSVIFLSQNLKKYLHCNYMKYSTGAGCSSFKFHYFVNAFMYVYTISCKTSSKLLDYGSGCDIFNFLILRYSIFFALFLQLLVFDSDVFFKIILKIYNYMDYGYFDYFIGPNLSLTTSNMYLLDLRYNFVVFQLYCFLKSLTVLKKYALIRKFCFLSPYNEGSISALPTLCLLVFHKNKSKILILTFERKICRFIYLFI</sequence>
<accession>A0A1I7WKL7</accession>
<dbReference type="AlphaFoldDB" id="A0A1I7WKL7"/>
<proteinExistence type="predicted"/>
<protein>
    <submittedName>
        <fullName evidence="2">Uncharacterized protein</fullName>
    </submittedName>
</protein>
<dbReference type="WBParaSite" id="Hba_05509">
    <property type="protein sequence ID" value="Hba_05509"/>
    <property type="gene ID" value="Hba_05509"/>
</dbReference>
<name>A0A1I7WKL7_HETBA</name>